<dbReference type="SUPFAM" id="SSF50891">
    <property type="entry name" value="Cyclophilin-like"/>
    <property type="match status" value="1"/>
</dbReference>
<comment type="subcellular location">
    <subcellularLocation>
        <location evidence="2">Nucleus</location>
    </subcellularLocation>
</comment>
<dbReference type="Gene3D" id="2.40.100.10">
    <property type="entry name" value="Cyclophilin-like"/>
    <property type="match status" value="1"/>
</dbReference>
<dbReference type="PROSITE" id="PS50072">
    <property type="entry name" value="CSA_PPIASE_2"/>
    <property type="match status" value="1"/>
</dbReference>
<dbReference type="FunFam" id="3.30.40.10:FF:000079">
    <property type="entry name" value="Peptidyl-prolyl cis-trans isomerase 2"/>
    <property type="match status" value="1"/>
</dbReference>
<dbReference type="GO" id="GO:0006457">
    <property type="term" value="P:protein folding"/>
    <property type="evidence" value="ECO:0007669"/>
    <property type="project" value="InterPro"/>
</dbReference>
<dbReference type="SUPFAM" id="SSF57850">
    <property type="entry name" value="RING/U-box"/>
    <property type="match status" value="1"/>
</dbReference>
<dbReference type="InterPro" id="IPR003613">
    <property type="entry name" value="Ubox_domain"/>
</dbReference>
<feature type="domain" description="U-box" evidence="10">
    <location>
        <begin position="38"/>
        <end position="111"/>
    </location>
</feature>
<dbReference type="EMBL" id="LSRL02000182">
    <property type="protein sequence ID" value="TDG43013.1"/>
    <property type="molecule type" value="Genomic_DNA"/>
</dbReference>
<dbReference type="PANTHER" id="PTHR45625:SF1">
    <property type="entry name" value="RING-TYPE E3 UBIQUITIN-PROTEIN LIGASE PPIL2"/>
    <property type="match status" value="1"/>
</dbReference>
<dbReference type="PANTHER" id="PTHR45625">
    <property type="entry name" value="PEPTIDYL-PROLYL CIS-TRANS ISOMERASE-RELATED"/>
    <property type="match status" value="1"/>
</dbReference>
<proteinExistence type="inferred from homology"/>
<evidence type="ECO:0000256" key="6">
    <source>
        <dbReference type="ARBA" id="ARBA00022786"/>
    </source>
</evidence>
<evidence type="ECO:0000256" key="7">
    <source>
        <dbReference type="ARBA" id="ARBA00023242"/>
    </source>
</evidence>
<dbReference type="InterPro" id="IPR029000">
    <property type="entry name" value="Cyclophilin-like_dom_sf"/>
</dbReference>
<feature type="domain" description="PPIase cyclophilin-type" evidence="9">
    <location>
        <begin position="284"/>
        <end position="431"/>
    </location>
</feature>
<dbReference type="InterPro" id="IPR002130">
    <property type="entry name" value="Cyclophilin-type_PPIase_dom"/>
</dbReference>
<dbReference type="STRING" id="7232.A0A484B2M8"/>
<accession>A0A484B2M8</accession>
<evidence type="ECO:0000313" key="12">
    <source>
        <dbReference type="Proteomes" id="UP000295192"/>
    </source>
</evidence>
<keyword evidence="7" id="KW-0539">Nucleus</keyword>
<dbReference type="PRINTS" id="PR00153">
    <property type="entry name" value="CSAPPISMRASE"/>
</dbReference>
<evidence type="ECO:0000313" key="11">
    <source>
        <dbReference type="EMBL" id="TDG43013.1"/>
    </source>
</evidence>
<dbReference type="Proteomes" id="UP000295192">
    <property type="component" value="Unassembled WGS sequence"/>
</dbReference>
<dbReference type="KEGG" id="dnv:108654574"/>
<feature type="region of interest" description="Disordered" evidence="8">
    <location>
        <begin position="460"/>
        <end position="517"/>
    </location>
</feature>
<protein>
    <recommendedName>
        <fullName evidence="4">RING-type E3 ubiquitin transferase</fullName>
        <ecNumber evidence="4">2.3.2.27</ecNumber>
    </recommendedName>
</protein>
<dbReference type="PROSITE" id="PS00170">
    <property type="entry name" value="CSA_PPIASE_1"/>
    <property type="match status" value="1"/>
</dbReference>
<evidence type="ECO:0000256" key="5">
    <source>
        <dbReference type="ARBA" id="ARBA00022679"/>
    </source>
</evidence>
<dbReference type="OrthoDB" id="30774at2759"/>
<dbReference type="GO" id="GO:0000209">
    <property type="term" value="P:protein polyubiquitination"/>
    <property type="evidence" value="ECO:0007669"/>
    <property type="project" value="TreeGrafter"/>
</dbReference>
<comment type="similarity">
    <text evidence="3">Belongs to the cyclophilin-type PPIase family. PPIL2 subfamily.</text>
</comment>
<dbReference type="CDD" id="cd01923">
    <property type="entry name" value="cyclophilin_RING"/>
    <property type="match status" value="1"/>
</dbReference>
<dbReference type="GO" id="GO:0003755">
    <property type="term" value="F:peptidyl-prolyl cis-trans isomerase activity"/>
    <property type="evidence" value="ECO:0007669"/>
    <property type="project" value="InterPro"/>
</dbReference>
<dbReference type="SMART" id="SM00504">
    <property type="entry name" value="Ubox"/>
    <property type="match status" value="1"/>
</dbReference>
<dbReference type="InterPro" id="IPR026951">
    <property type="entry name" value="PPIL2_U-box_dom"/>
</dbReference>
<evidence type="ECO:0000256" key="3">
    <source>
        <dbReference type="ARBA" id="ARBA00007930"/>
    </source>
</evidence>
<keyword evidence="12" id="KW-1185">Reference proteome</keyword>
<dbReference type="FunFam" id="2.40.100.10:FF:000066">
    <property type="entry name" value="Peptidyl-prolyl cis-trans isomerase-like 2"/>
    <property type="match status" value="1"/>
</dbReference>
<organism evidence="11 12">
    <name type="scientific">Drosophila navojoa</name>
    <name type="common">Fruit fly</name>
    <dbReference type="NCBI Taxonomy" id="7232"/>
    <lineage>
        <taxon>Eukaryota</taxon>
        <taxon>Metazoa</taxon>
        <taxon>Ecdysozoa</taxon>
        <taxon>Arthropoda</taxon>
        <taxon>Hexapoda</taxon>
        <taxon>Insecta</taxon>
        <taxon>Pterygota</taxon>
        <taxon>Neoptera</taxon>
        <taxon>Endopterygota</taxon>
        <taxon>Diptera</taxon>
        <taxon>Brachycera</taxon>
        <taxon>Muscomorpha</taxon>
        <taxon>Ephydroidea</taxon>
        <taxon>Drosophilidae</taxon>
        <taxon>Drosophila</taxon>
    </lineage>
</organism>
<dbReference type="Gene3D" id="3.30.40.10">
    <property type="entry name" value="Zinc/RING finger domain, C3HC4 (zinc finger)"/>
    <property type="match status" value="1"/>
</dbReference>
<comment type="catalytic activity">
    <reaction evidence="1">
        <text>S-ubiquitinyl-[E2 ubiquitin-conjugating enzyme]-L-cysteine + [acceptor protein]-L-lysine = [E2 ubiquitin-conjugating enzyme]-L-cysteine + N(6)-ubiquitinyl-[acceptor protein]-L-lysine.</text>
        <dbReference type="EC" id="2.3.2.27"/>
    </reaction>
</comment>
<gene>
    <name evidence="11" type="ORF">AWZ03_010535</name>
</gene>
<dbReference type="GO" id="GO:0061630">
    <property type="term" value="F:ubiquitin protein ligase activity"/>
    <property type="evidence" value="ECO:0007669"/>
    <property type="project" value="UniProtKB-EC"/>
</dbReference>
<dbReference type="CDD" id="cd16663">
    <property type="entry name" value="RING-Ubox_PPIL2"/>
    <property type="match status" value="1"/>
</dbReference>
<dbReference type="OMA" id="NFIKHCA"/>
<evidence type="ECO:0000259" key="10">
    <source>
        <dbReference type="PROSITE" id="PS51698"/>
    </source>
</evidence>
<dbReference type="InterPro" id="IPR020892">
    <property type="entry name" value="Cyclophilin-type_PPIase_CS"/>
</dbReference>
<comment type="caution">
    <text evidence="11">The sequence shown here is derived from an EMBL/GenBank/DDBJ whole genome shotgun (WGS) entry which is preliminary data.</text>
</comment>
<dbReference type="AlphaFoldDB" id="A0A484B2M8"/>
<dbReference type="Pfam" id="PF00160">
    <property type="entry name" value="Pro_isomerase"/>
    <property type="match status" value="1"/>
</dbReference>
<dbReference type="EC" id="2.3.2.27" evidence="4"/>
<evidence type="ECO:0000256" key="8">
    <source>
        <dbReference type="SAM" id="MobiDB-lite"/>
    </source>
</evidence>
<keyword evidence="5" id="KW-0808">Transferase</keyword>
<reference evidence="11 12" key="1">
    <citation type="journal article" date="2019" name="J. Hered.">
        <title>An Improved Genome Assembly for Drosophila navojoa, the Basal Species in the mojavensis Cluster.</title>
        <authorList>
            <person name="Vanderlinde T."/>
            <person name="Dupim E.G."/>
            <person name="Nazario-Yepiz N.O."/>
            <person name="Carvalho A.B."/>
        </authorList>
    </citation>
    <scope>NUCLEOTIDE SEQUENCE [LARGE SCALE GENOMIC DNA]</scope>
    <source>
        <strain evidence="11">Navoj_Jal97</strain>
        <tissue evidence="11">Whole organism</tissue>
    </source>
</reference>
<sequence>MGKRQHQKDKMYLTYTEWSEFYGGKKVESLENEHIKFKRLPFGNCCITMAPFETPYCDPNGNVFEYEAILNFLKAFKVNPITGQKMDSKSLLKLNFYKNANDEYHCPALFKPFSKNSHIVAVGTTGNVYCWEAIDQLNIKTKNWKDLIDDTPFQRKDIITIQDPQHLEKFDISKFYHIKKNLRVLSAEEQLERKDPQGRIKTMNMETKETLAQLQKDYQPAEEAPTTSKRTADKFNAAHYSTGAVAASFTSTAMVPVSQIEAAIIDDDLVKYERVKKKGYVRLNTNFGPLNLELYCDQTPRACDNFIKHCADGYYNNVLFHRSIRNFIIQGGDPTGTGAGGKSIWGKMFEDEFKPNLSHTGRGILSMANSGPNTNGSQFFITYRSCKQLDGKHTIFGKLVGGLETLQKMENIEVDNKDRPIEDIIIENAQVFVNPFEEAVEQLAKERAEEAASKQVAATKLEQQKRMNEPLKVYRPGVGKYLKPSAPKKPDPQEQLPAAQPAKKKKVANGFGDFASW</sequence>
<name>A0A484B2M8_DRONA</name>
<dbReference type="GO" id="GO:0071013">
    <property type="term" value="C:catalytic step 2 spliceosome"/>
    <property type="evidence" value="ECO:0007669"/>
    <property type="project" value="TreeGrafter"/>
</dbReference>
<evidence type="ECO:0000256" key="2">
    <source>
        <dbReference type="ARBA" id="ARBA00004123"/>
    </source>
</evidence>
<evidence type="ECO:0000256" key="1">
    <source>
        <dbReference type="ARBA" id="ARBA00000900"/>
    </source>
</evidence>
<dbReference type="PROSITE" id="PS51698">
    <property type="entry name" value="U_BOX"/>
    <property type="match status" value="1"/>
</dbReference>
<dbReference type="InterPro" id="IPR044666">
    <property type="entry name" value="Cyclophilin_A-like"/>
</dbReference>
<keyword evidence="6" id="KW-0833">Ubl conjugation pathway</keyword>
<dbReference type="InterPro" id="IPR013083">
    <property type="entry name" value="Znf_RING/FYVE/PHD"/>
</dbReference>
<evidence type="ECO:0000256" key="4">
    <source>
        <dbReference type="ARBA" id="ARBA00012483"/>
    </source>
</evidence>
<evidence type="ECO:0000259" key="9">
    <source>
        <dbReference type="PROSITE" id="PS50072"/>
    </source>
</evidence>